<gene>
    <name evidence="2" type="ORF">X975_19386</name>
</gene>
<name>A0A087TWG9_STEMI</name>
<dbReference type="OMA" id="NEDSYCM"/>
<sequence length="339" mass="38948">MKVICFATLVSAHFCSTPRDGMFPSKHLTRFVLSIFLLSLATVGAQECSDDTLKRCQKNVQEGLSSESKDGDDQCRYIRENFDCLLWQISTCLDKTDQVDNGDYLLRSWRYLSTFCESQGSWYTKQCFQRDDIRRCEGLLPARGFSNDDSSCRGFASFRDCVMPIVQTKCSASEQRLLGTYLMVKGQNRAWNCPRTSSYSNPASAPLAADTRYNSLSDSSWNNCDEESLRVDLQECRTHFNDEERIARRHNDSDMRHHKTCCALVKYEECVKKTVQGRCGNRRRYEERSLVTDMKQRYSDYYCNDHTMNECSSAVINKFSLLCAIITLSLTLISSTMKL</sequence>
<reference evidence="2 3" key="1">
    <citation type="submission" date="2013-11" db="EMBL/GenBank/DDBJ databases">
        <title>Genome sequencing of Stegodyphus mimosarum.</title>
        <authorList>
            <person name="Bechsgaard J."/>
        </authorList>
    </citation>
    <scope>NUCLEOTIDE SEQUENCE [LARGE SCALE GENOMIC DNA]</scope>
</reference>
<evidence type="ECO:0000313" key="2">
    <source>
        <dbReference type="EMBL" id="KFM69458.1"/>
    </source>
</evidence>
<keyword evidence="1" id="KW-0732">Signal</keyword>
<evidence type="ECO:0000313" key="3">
    <source>
        <dbReference type="Proteomes" id="UP000054359"/>
    </source>
</evidence>
<organism evidence="2 3">
    <name type="scientific">Stegodyphus mimosarum</name>
    <name type="common">African social velvet spider</name>
    <dbReference type="NCBI Taxonomy" id="407821"/>
    <lineage>
        <taxon>Eukaryota</taxon>
        <taxon>Metazoa</taxon>
        <taxon>Ecdysozoa</taxon>
        <taxon>Arthropoda</taxon>
        <taxon>Chelicerata</taxon>
        <taxon>Arachnida</taxon>
        <taxon>Araneae</taxon>
        <taxon>Araneomorphae</taxon>
        <taxon>Entelegynae</taxon>
        <taxon>Eresoidea</taxon>
        <taxon>Eresidae</taxon>
        <taxon>Stegodyphus</taxon>
    </lineage>
</organism>
<protein>
    <submittedName>
        <fullName evidence="2">Uncharacterized protein</fullName>
    </submittedName>
</protein>
<dbReference type="OrthoDB" id="6413616at2759"/>
<dbReference type="EMBL" id="KK117073">
    <property type="protein sequence ID" value="KFM69458.1"/>
    <property type="molecule type" value="Genomic_DNA"/>
</dbReference>
<proteinExistence type="predicted"/>
<dbReference type="AlphaFoldDB" id="A0A087TWG9"/>
<accession>A0A087TWG9</accession>
<evidence type="ECO:0000256" key="1">
    <source>
        <dbReference type="SAM" id="SignalP"/>
    </source>
</evidence>
<dbReference type="Proteomes" id="UP000054359">
    <property type="component" value="Unassembled WGS sequence"/>
</dbReference>
<keyword evidence="3" id="KW-1185">Reference proteome</keyword>
<feature type="chain" id="PRO_5001830064" evidence="1">
    <location>
        <begin position="46"/>
        <end position="339"/>
    </location>
</feature>
<feature type="non-terminal residue" evidence="2">
    <location>
        <position position="339"/>
    </location>
</feature>
<feature type="signal peptide" evidence="1">
    <location>
        <begin position="1"/>
        <end position="45"/>
    </location>
</feature>